<dbReference type="EMBL" id="DS999641">
    <property type="protein sequence ID" value="EFE72148.2"/>
    <property type="molecule type" value="Genomic_DNA"/>
</dbReference>
<gene>
    <name evidence="2" type="ORF">SSFG_07383</name>
</gene>
<feature type="chain" id="PRO_5003080954" evidence="1">
    <location>
        <begin position="27"/>
        <end position="125"/>
    </location>
</feature>
<protein>
    <submittedName>
        <fullName evidence="2">Predicted protein</fullName>
    </submittedName>
</protein>
<evidence type="ECO:0000313" key="2">
    <source>
        <dbReference type="EMBL" id="EFE72148.2"/>
    </source>
</evidence>
<keyword evidence="1" id="KW-0732">Signal</keyword>
<proteinExistence type="predicted"/>
<feature type="signal peptide" evidence="1">
    <location>
        <begin position="1"/>
        <end position="26"/>
    </location>
</feature>
<sequence length="125" mass="13233">MKKRLAQAAVGLAFGLAALGTTPASAISQAAAGPAAAAACSRLAGTPYHDDGYVFAYVSSSGCSGHQVAVLERHRWYGWETIDRWEWDGNGGENLLEYCEGDGTYTYRASFPFNGVTGPSARFTC</sequence>
<dbReference type="Proteomes" id="UP000003824">
    <property type="component" value="Unassembled WGS sequence"/>
</dbReference>
<reference evidence="3" key="1">
    <citation type="submission" date="2008-12" db="EMBL/GenBank/DDBJ databases">
        <title>Annotation of Streptomyces ghanaensis ATCC 14672.</title>
        <authorList>
            <consortium name="The Broad Institute Genome Sequencing Platform"/>
            <consortium name="Broad Institute Microbial Sequencing Center"/>
            <person name="Fischbach M."/>
            <person name="Ward D."/>
            <person name="Young S."/>
            <person name="Kodira C.D."/>
            <person name="Zeng Q."/>
            <person name="Koehrsen M."/>
            <person name="Godfrey P."/>
            <person name="Alvarado L."/>
            <person name="Berlin A.M."/>
            <person name="Borenstein D."/>
            <person name="Chen Z."/>
            <person name="Engels R."/>
            <person name="Freedman E."/>
            <person name="Gellesch M."/>
            <person name="Goldberg J."/>
            <person name="Griggs A."/>
            <person name="Gujja S."/>
            <person name="Heiman D.I."/>
            <person name="Hepburn T.A."/>
            <person name="Howarth C."/>
            <person name="Jen D."/>
            <person name="Larson L."/>
            <person name="Lewis B."/>
            <person name="Mehta T."/>
            <person name="Park D."/>
            <person name="Pearson M."/>
            <person name="Roberts A."/>
            <person name="Saif S."/>
            <person name="Shea T.D."/>
            <person name="Shenoy N."/>
            <person name="Sisk P."/>
            <person name="Stolte C."/>
            <person name="Sykes S.N."/>
            <person name="Walk T."/>
            <person name="White J."/>
            <person name="Yandava C."/>
            <person name="Straight P."/>
            <person name="Clardy J."/>
            <person name="Hung D."/>
            <person name="Kolter R."/>
            <person name="Mekalanos J."/>
            <person name="Walker S."/>
            <person name="Walsh C.T."/>
            <person name="Wieland B.L.C."/>
            <person name="Ilzarbe M."/>
            <person name="Galagan J."/>
            <person name="Nusbaum C."/>
            <person name="Birren B."/>
        </authorList>
    </citation>
    <scope>NUCLEOTIDE SEQUENCE [LARGE SCALE GENOMIC DNA]</scope>
    <source>
        <strain evidence="3">ATCC 14672 / DSM 40746 / JCM 4963 / KCTC 9882 / NRRL B-12104 / FH 1290</strain>
    </source>
</reference>
<organism evidence="2 3">
    <name type="scientific">Streptomyces viridosporus (strain ATCC 14672 / DSM 40746 / JCM 4963 / KCTC 9882 / NRRL B-12104 / FH 1290)</name>
    <name type="common">Streptomyces ghanaensis</name>
    <dbReference type="NCBI Taxonomy" id="566461"/>
    <lineage>
        <taxon>Bacteria</taxon>
        <taxon>Bacillati</taxon>
        <taxon>Actinomycetota</taxon>
        <taxon>Actinomycetes</taxon>
        <taxon>Kitasatosporales</taxon>
        <taxon>Streptomycetaceae</taxon>
        <taxon>Streptomyces</taxon>
    </lineage>
</organism>
<accession>D6AA53</accession>
<name>D6AA53_STRV1</name>
<evidence type="ECO:0000256" key="1">
    <source>
        <dbReference type="SAM" id="SignalP"/>
    </source>
</evidence>
<dbReference type="RefSeq" id="WP_004993579.1">
    <property type="nucleotide sequence ID" value="NZ_DS999641.1"/>
</dbReference>
<dbReference type="AlphaFoldDB" id="D6AA53"/>
<evidence type="ECO:0000313" key="3">
    <source>
        <dbReference type="Proteomes" id="UP000003824"/>
    </source>
</evidence>